<dbReference type="Proteomes" id="UP000014074">
    <property type="component" value="Unassembled WGS sequence"/>
</dbReference>
<dbReference type="AlphaFoldDB" id="R8BWM8"/>
<proteinExistence type="predicted"/>
<dbReference type="KEGG" id="tmn:UCRPA7_790"/>
<gene>
    <name evidence="1" type="ORF">UCRPA7_790</name>
</gene>
<keyword evidence="2" id="KW-1185">Reference proteome</keyword>
<protein>
    <submittedName>
        <fullName evidence="1">Uncharacterized protein</fullName>
    </submittedName>
</protein>
<reference evidence="2" key="1">
    <citation type="journal article" date="2013" name="Genome Announc.">
        <title>Draft genome sequence of the ascomycete Phaeoacremonium aleophilum strain UCR-PA7, a causal agent of the esca disease complex in grapevines.</title>
        <authorList>
            <person name="Blanco-Ulate B."/>
            <person name="Rolshausen P."/>
            <person name="Cantu D."/>
        </authorList>
    </citation>
    <scope>NUCLEOTIDE SEQUENCE [LARGE SCALE GENOMIC DNA]</scope>
    <source>
        <strain evidence="2">UCR-PA7</strain>
    </source>
</reference>
<dbReference type="EMBL" id="KB932813">
    <property type="protein sequence ID" value="EOO03704.1"/>
    <property type="molecule type" value="Genomic_DNA"/>
</dbReference>
<accession>R8BWM8</accession>
<dbReference type="HOGENOM" id="CLU_1462316_0_0_1"/>
<evidence type="ECO:0000313" key="2">
    <source>
        <dbReference type="Proteomes" id="UP000014074"/>
    </source>
</evidence>
<dbReference type="RefSeq" id="XP_007911574.1">
    <property type="nucleotide sequence ID" value="XM_007913383.1"/>
</dbReference>
<sequence length="185" mass="19276">MINYGEVGAGDSGKRLGAMHRLWNICDGSGQCDTTPYPIRSLMVFSKQKYDQNAQLILHAQATYPDGAYGGAFVEALQVAAAKNEKCTTETVSIPIPKNQGGGYDVYDFNQCTGASFHGITSYITINGDPVLQGFMNARVDQVTNYLSFTQLCAVITGTAGSIAGALSAGTGALLGGISALCGAS</sequence>
<evidence type="ECO:0000313" key="1">
    <source>
        <dbReference type="EMBL" id="EOO03704.1"/>
    </source>
</evidence>
<organism evidence="1 2">
    <name type="scientific">Phaeoacremonium minimum (strain UCR-PA7)</name>
    <name type="common">Esca disease fungus</name>
    <name type="synonym">Togninia minima</name>
    <dbReference type="NCBI Taxonomy" id="1286976"/>
    <lineage>
        <taxon>Eukaryota</taxon>
        <taxon>Fungi</taxon>
        <taxon>Dikarya</taxon>
        <taxon>Ascomycota</taxon>
        <taxon>Pezizomycotina</taxon>
        <taxon>Sordariomycetes</taxon>
        <taxon>Sordariomycetidae</taxon>
        <taxon>Togniniales</taxon>
        <taxon>Togniniaceae</taxon>
        <taxon>Phaeoacremonium</taxon>
    </lineage>
</organism>
<dbReference type="GeneID" id="19328699"/>
<name>R8BWM8_PHAM7</name>